<dbReference type="SUPFAM" id="SSF51197">
    <property type="entry name" value="Clavaminate synthase-like"/>
    <property type="match status" value="1"/>
</dbReference>
<dbReference type="RefSeq" id="WP_190021397.1">
    <property type="nucleotide sequence ID" value="NZ_BMUT01000003.1"/>
</dbReference>
<dbReference type="Pfam" id="PF05721">
    <property type="entry name" value="PhyH"/>
    <property type="match status" value="1"/>
</dbReference>
<evidence type="ECO:0000313" key="2">
    <source>
        <dbReference type="EMBL" id="GGX75632.1"/>
    </source>
</evidence>
<evidence type="ECO:0000313" key="3">
    <source>
        <dbReference type="Proteomes" id="UP000659223"/>
    </source>
</evidence>
<dbReference type="Gene3D" id="1.10.1200.10">
    <property type="entry name" value="ACP-like"/>
    <property type="match status" value="1"/>
</dbReference>
<accession>A0ABQ2Y9P7</accession>
<protein>
    <recommendedName>
        <fullName evidence="1">Carrier domain-containing protein</fullName>
    </recommendedName>
</protein>
<evidence type="ECO:0000259" key="1">
    <source>
        <dbReference type="Pfam" id="PF00550"/>
    </source>
</evidence>
<dbReference type="PANTHER" id="PTHR20883">
    <property type="entry name" value="PHYTANOYL-COA DIOXYGENASE DOMAIN CONTAINING 1"/>
    <property type="match status" value="1"/>
</dbReference>
<dbReference type="InterPro" id="IPR008775">
    <property type="entry name" value="Phytyl_CoA_dOase-like"/>
</dbReference>
<keyword evidence="3" id="KW-1185">Reference proteome</keyword>
<sequence length="313" mass="35848">MDFVKADDPRIGDMLAREGVVFIDRFFDAEKVAEIRRQLRRYIDDVLPTVPRAHHEYHPDGALRSMTDMHRYDPWFREFGTDPRLLDFFREAVPWDPELFYLEIFPKAPHTGPLLAHQELFATPMDPPQYLHLWVALDDVHDENAGFYFYRRSHRLGLAPHVYTKAGAGLPSVEESVLERLSPYRVQPDFPAGSAALFDGMTVHGSKANVTDRMRMALVIAVRGTATKVSDDQQIFTSIMARFFREEIGVQACDPNDRFFALGGDEAGAERVLKRIENDYHIVITAEDFRAHDTPHTLAMKLIDSKGWETVNS</sequence>
<dbReference type="SUPFAM" id="SSF47336">
    <property type="entry name" value="ACP-like"/>
    <property type="match status" value="1"/>
</dbReference>
<dbReference type="Proteomes" id="UP000659223">
    <property type="component" value="Unassembled WGS sequence"/>
</dbReference>
<organism evidence="2 3">
    <name type="scientific">Streptomyces hiroshimensis</name>
    <dbReference type="NCBI Taxonomy" id="66424"/>
    <lineage>
        <taxon>Bacteria</taxon>
        <taxon>Bacillati</taxon>
        <taxon>Actinomycetota</taxon>
        <taxon>Actinomycetes</taxon>
        <taxon>Kitasatosporales</taxon>
        <taxon>Streptomycetaceae</taxon>
        <taxon>Streptomyces</taxon>
    </lineage>
</organism>
<dbReference type="InterPro" id="IPR009081">
    <property type="entry name" value="PP-bd_ACP"/>
</dbReference>
<dbReference type="PANTHER" id="PTHR20883:SF48">
    <property type="entry name" value="ECTOINE DIOXYGENASE"/>
    <property type="match status" value="1"/>
</dbReference>
<dbReference type="InterPro" id="IPR036736">
    <property type="entry name" value="ACP-like_sf"/>
</dbReference>
<feature type="domain" description="Carrier" evidence="1">
    <location>
        <begin position="244"/>
        <end position="299"/>
    </location>
</feature>
<reference evidence="3" key="1">
    <citation type="journal article" date="2019" name="Int. J. Syst. Evol. Microbiol.">
        <title>The Global Catalogue of Microorganisms (GCM) 10K type strain sequencing project: providing services to taxonomists for standard genome sequencing and annotation.</title>
        <authorList>
            <consortium name="The Broad Institute Genomics Platform"/>
            <consortium name="The Broad Institute Genome Sequencing Center for Infectious Disease"/>
            <person name="Wu L."/>
            <person name="Ma J."/>
        </authorList>
    </citation>
    <scope>NUCLEOTIDE SEQUENCE [LARGE SCALE GENOMIC DNA]</scope>
    <source>
        <strain evidence="3">JCM 4586</strain>
    </source>
</reference>
<gene>
    <name evidence="2" type="ORF">GCM10010324_21370</name>
</gene>
<dbReference type="EMBL" id="BMUT01000003">
    <property type="protein sequence ID" value="GGX75632.1"/>
    <property type="molecule type" value="Genomic_DNA"/>
</dbReference>
<comment type="caution">
    <text evidence="2">The sequence shown here is derived from an EMBL/GenBank/DDBJ whole genome shotgun (WGS) entry which is preliminary data.</text>
</comment>
<proteinExistence type="predicted"/>
<dbReference type="Pfam" id="PF00550">
    <property type="entry name" value="PP-binding"/>
    <property type="match status" value="1"/>
</dbReference>
<dbReference type="Gene3D" id="2.60.120.620">
    <property type="entry name" value="q2cbj1_9rhob like domain"/>
    <property type="match status" value="1"/>
</dbReference>
<name>A0ABQ2Y9P7_9ACTN</name>